<dbReference type="SUPFAM" id="SSF56935">
    <property type="entry name" value="Porins"/>
    <property type="match status" value="1"/>
</dbReference>
<evidence type="ECO:0008006" key="18">
    <source>
        <dbReference type="Google" id="ProtNLM"/>
    </source>
</evidence>
<evidence type="ECO:0000256" key="5">
    <source>
        <dbReference type="ARBA" id="ARBA00022729"/>
    </source>
</evidence>
<organism evidence="16 17">
    <name type="scientific">Pseudomonas amygdali pv. hibisci</name>
    <dbReference type="NCBI Taxonomy" id="251723"/>
    <lineage>
        <taxon>Bacteria</taxon>
        <taxon>Pseudomonadati</taxon>
        <taxon>Pseudomonadota</taxon>
        <taxon>Gammaproteobacteria</taxon>
        <taxon>Pseudomonadales</taxon>
        <taxon>Pseudomonadaceae</taxon>
        <taxon>Pseudomonas</taxon>
        <taxon>Pseudomonas amygdali</taxon>
    </lineage>
</organism>
<dbReference type="PROSITE" id="PS52016">
    <property type="entry name" value="TONB_DEPENDENT_REC_3"/>
    <property type="match status" value="1"/>
</dbReference>
<feature type="region of interest" description="Disordered" evidence="12">
    <location>
        <begin position="252"/>
        <end position="277"/>
    </location>
</feature>
<evidence type="ECO:0000256" key="4">
    <source>
        <dbReference type="ARBA" id="ARBA00022692"/>
    </source>
</evidence>
<reference evidence="16 17" key="1">
    <citation type="submission" date="2015-09" db="EMBL/GenBank/DDBJ databases">
        <title>Genome announcement of multiple Pseudomonas syringae strains.</title>
        <authorList>
            <person name="Thakur S."/>
            <person name="Wang P.W."/>
            <person name="Gong Y."/>
            <person name="Weir B.S."/>
            <person name="Guttman D.S."/>
        </authorList>
    </citation>
    <scope>NUCLEOTIDE SEQUENCE [LARGE SCALE GENOMIC DNA]</scope>
    <source>
        <strain evidence="16 17">ICMP9623</strain>
    </source>
</reference>
<evidence type="ECO:0000256" key="6">
    <source>
        <dbReference type="ARBA" id="ARBA00023065"/>
    </source>
</evidence>
<gene>
    <name evidence="16" type="ORF">ALO67_02316</name>
</gene>
<dbReference type="PANTHER" id="PTHR30069">
    <property type="entry name" value="TONB-DEPENDENT OUTER MEMBRANE RECEPTOR"/>
    <property type="match status" value="1"/>
</dbReference>
<evidence type="ECO:0000259" key="15">
    <source>
        <dbReference type="Pfam" id="PF07715"/>
    </source>
</evidence>
<keyword evidence="7 11" id="KW-0798">TonB box</keyword>
<keyword evidence="6" id="KW-0406">Ion transport</keyword>
<sequence length="521" mass="56758">MKPRKTLKAAGIATLYAVTSTVANADPNDTVPSLPPIVVTASGFEQLIEDAPASITVITREELEKGSFRDLTDALRDVEGVSVTGTSNERDIFIRGLPGEYTLILVDGKRQATRDSRPNGSAGYEQSFVPPLGAIERIEVVRGPMSSLYGSDAMGGVINIITRKVAKSWGGSIGLDYTLQEHGDSGDSHQQQFYLSGPIKSDLLGLQLWGRNFHRSEDEIRNGFNAARDRDLTARLAITPTPDHDILLEAGTSELRRRSNPEKTLAATSLPSQTDHSREHYSLSHTGRWGPLVSEVSLLREVAQRESYSGNASGGYTRSSRAPEIENTVFDAKATMPLANHLLVFGGQWNEGKLTDQNPGRRTGLDEQFSIRQTALFVEDEWSITDRLALTGGLRMDDHEIYGVHWSPRLYAVWHSTESLTFKGGVSRGFRAPDIRVVAPSYAYTAGGFGCTYGPAGTCSVIIGDPDIKPETSTSYELAALWKNNSGLSASAMVFYTDFKDKVDNALVYNAEAQLPAGPKI</sequence>
<evidence type="ECO:0000256" key="8">
    <source>
        <dbReference type="ARBA" id="ARBA00023136"/>
    </source>
</evidence>
<dbReference type="GO" id="GO:0015344">
    <property type="term" value="F:siderophore uptake transmembrane transporter activity"/>
    <property type="evidence" value="ECO:0007669"/>
    <property type="project" value="TreeGrafter"/>
</dbReference>
<dbReference type="Pfam" id="PF07715">
    <property type="entry name" value="Plug"/>
    <property type="match status" value="1"/>
</dbReference>
<dbReference type="PANTHER" id="PTHR30069:SF53">
    <property type="entry name" value="COLICIN I RECEPTOR-RELATED"/>
    <property type="match status" value="1"/>
</dbReference>
<keyword evidence="9 10" id="KW-0998">Cell outer membrane</keyword>
<evidence type="ECO:0000313" key="16">
    <source>
        <dbReference type="EMBL" id="KPX51069.1"/>
    </source>
</evidence>
<accession>A0AB34TZQ4</accession>
<dbReference type="AlphaFoldDB" id="A0AB34TZQ4"/>
<proteinExistence type="inferred from homology"/>
<feature type="domain" description="TonB-dependent receptor plug" evidence="15">
    <location>
        <begin position="49"/>
        <end position="157"/>
    </location>
</feature>
<dbReference type="CDD" id="cd01347">
    <property type="entry name" value="ligand_gated_channel"/>
    <property type="match status" value="1"/>
</dbReference>
<keyword evidence="5 13" id="KW-0732">Signal</keyword>
<comment type="subcellular location">
    <subcellularLocation>
        <location evidence="1 10">Cell outer membrane</location>
        <topology evidence="1 10">Multi-pass membrane protein</topology>
    </subcellularLocation>
</comment>
<evidence type="ECO:0000256" key="2">
    <source>
        <dbReference type="ARBA" id="ARBA00022448"/>
    </source>
</evidence>
<dbReference type="RefSeq" id="WP_057405589.1">
    <property type="nucleotide sequence ID" value="NZ_LJQN01000149.1"/>
</dbReference>
<evidence type="ECO:0000256" key="7">
    <source>
        <dbReference type="ARBA" id="ARBA00023077"/>
    </source>
</evidence>
<comment type="similarity">
    <text evidence="10 11">Belongs to the TonB-dependent receptor family.</text>
</comment>
<evidence type="ECO:0000256" key="12">
    <source>
        <dbReference type="SAM" id="MobiDB-lite"/>
    </source>
</evidence>
<evidence type="ECO:0000256" key="11">
    <source>
        <dbReference type="RuleBase" id="RU003357"/>
    </source>
</evidence>
<dbReference type="InterPro" id="IPR039426">
    <property type="entry name" value="TonB-dep_rcpt-like"/>
</dbReference>
<evidence type="ECO:0000256" key="9">
    <source>
        <dbReference type="ARBA" id="ARBA00023237"/>
    </source>
</evidence>
<comment type="caution">
    <text evidence="16">The sequence shown here is derived from an EMBL/GenBank/DDBJ whole genome shotgun (WGS) entry which is preliminary data.</text>
</comment>
<evidence type="ECO:0000313" key="17">
    <source>
        <dbReference type="Proteomes" id="UP000050545"/>
    </source>
</evidence>
<dbReference type="EMBL" id="LJQN01000149">
    <property type="protein sequence ID" value="KPX51069.1"/>
    <property type="molecule type" value="Genomic_DNA"/>
</dbReference>
<dbReference type="GO" id="GO:0009279">
    <property type="term" value="C:cell outer membrane"/>
    <property type="evidence" value="ECO:0007669"/>
    <property type="project" value="UniProtKB-SubCell"/>
</dbReference>
<dbReference type="InterPro" id="IPR036942">
    <property type="entry name" value="Beta-barrel_TonB_sf"/>
</dbReference>
<dbReference type="GO" id="GO:0044718">
    <property type="term" value="P:siderophore transmembrane transport"/>
    <property type="evidence" value="ECO:0007669"/>
    <property type="project" value="TreeGrafter"/>
</dbReference>
<dbReference type="InterPro" id="IPR037066">
    <property type="entry name" value="Plug_dom_sf"/>
</dbReference>
<evidence type="ECO:0000256" key="3">
    <source>
        <dbReference type="ARBA" id="ARBA00022452"/>
    </source>
</evidence>
<evidence type="ECO:0000256" key="1">
    <source>
        <dbReference type="ARBA" id="ARBA00004571"/>
    </source>
</evidence>
<dbReference type="InterPro" id="IPR012910">
    <property type="entry name" value="Plug_dom"/>
</dbReference>
<keyword evidence="2 10" id="KW-0813">Transport</keyword>
<dbReference type="Gene3D" id="2.40.170.20">
    <property type="entry name" value="TonB-dependent receptor, beta-barrel domain"/>
    <property type="match status" value="1"/>
</dbReference>
<dbReference type="Gene3D" id="2.170.130.10">
    <property type="entry name" value="TonB-dependent receptor, plug domain"/>
    <property type="match status" value="1"/>
</dbReference>
<keyword evidence="8 10" id="KW-0472">Membrane</keyword>
<feature type="domain" description="TonB-dependent receptor-like beta-barrel" evidence="14">
    <location>
        <begin position="273"/>
        <end position="508"/>
    </location>
</feature>
<dbReference type="Pfam" id="PF00593">
    <property type="entry name" value="TonB_dep_Rec_b-barrel"/>
    <property type="match status" value="1"/>
</dbReference>
<dbReference type="InterPro" id="IPR000531">
    <property type="entry name" value="Beta-barrel_TonB"/>
</dbReference>
<protein>
    <recommendedName>
        <fullName evidence="18">TonB-dependent siderophore receptor</fullName>
    </recommendedName>
</protein>
<name>A0AB34TZQ4_PSEA0</name>
<dbReference type="Proteomes" id="UP000050545">
    <property type="component" value="Unassembled WGS sequence"/>
</dbReference>
<feature type="signal peptide" evidence="13">
    <location>
        <begin position="1"/>
        <end position="25"/>
    </location>
</feature>
<feature type="chain" id="PRO_5044331688" description="TonB-dependent siderophore receptor" evidence="13">
    <location>
        <begin position="26"/>
        <end position="521"/>
    </location>
</feature>
<keyword evidence="3 10" id="KW-1134">Transmembrane beta strand</keyword>
<evidence type="ECO:0000256" key="10">
    <source>
        <dbReference type="PROSITE-ProRule" id="PRU01360"/>
    </source>
</evidence>
<evidence type="ECO:0000256" key="13">
    <source>
        <dbReference type="SAM" id="SignalP"/>
    </source>
</evidence>
<evidence type="ECO:0000259" key="14">
    <source>
        <dbReference type="Pfam" id="PF00593"/>
    </source>
</evidence>
<keyword evidence="4 10" id="KW-0812">Transmembrane</keyword>